<protein>
    <recommendedName>
        <fullName evidence="5">Right handed beta helix domain-containing protein</fullName>
    </recommendedName>
</protein>
<dbReference type="InterPro" id="IPR012334">
    <property type="entry name" value="Pectin_lyas_fold"/>
</dbReference>
<keyword evidence="4" id="KW-1185">Reference proteome</keyword>
<dbReference type="PANTHER" id="PTHR45691:SF6">
    <property type="entry name" value="PROTEIN DIAPHANOUS"/>
    <property type="match status" value="1"/>
</dbReference>
<dbReference type="GO" id="GO:0005884">
    <property type="term" value="C:actin filament"/>
    <property type="evidence" value="ECO:0007669"/>
    <property type="project" value="TreeGrafter"/>
</dbReference>
<keyword evidence="2" id="KW-0472">Membrane</keyword>
<proteinExistence type="predicted"/>
<feature type="region of interest" description="Disordered" evidence="1">
    <location>
        <begin position="707"/>
        <end position="734"/>
    </location>
</feature>
<gene>
    <name evidence="3" type="ORF">CYMTET_12306</name>
</gene>
<keyword evidence="2" id="KW-0812">Transmembrane</keyword>
<feature type="region of interest" description="Disordered" evidence="1">
    <location>
        <begin position="567"/>
        <end position="588"/>
    </location>
</feature>
<dbReference type="InterPro" id="IPR011050">
    <property type="entry name" value="Pectin_lyase_fold/virulence"/>
</dbReference>
<evidence type="ECO:0000313" key="4">
    <source>
        <dbReference type="Proteomes" id="UP001190700"/>
    </source>
</evidence>
<dbReference type="EMBL" id="LGRX02004653">
    <property type="protein sequence ID" value="KAK3279825.1"/>
    <property type="molecule type" value="Genomic_DNA"/>
</dbReference>
<sequence length="734" mass="78791">MRALENEYFFKDFVHNFTAAMSSAAGVAEDAVEITDLYAGSVQVDSAVRFTSYVAEQVAGNDVTASSRFLDLLTADPHAVFASSAFFQIYAGEIGSMDVSIRNARLWISPPPPSPAPPPPPTDVVGSLSELISALTNPTIQEIIVWGDIFLDGSELPVVDRLVRLRGACGEGHEAKCILDAGGRSRHLSIGTKDGSVKGILLLEKMELVNGQIAVQTNGGGAIFVGNGSQLVMEDCLLRANVALTSYGGAVFVFYHGKASLANVRLEDNRAYKRGGALYLQGDTDVQYGCSFLNNTVLVEGNDIYMEVATLRIHSSARPYELGVGVIDPPVILEYNEPPPPPPPPPNFLRGIPISTLDELKAAITNVDYDILLIKENITLDGESLPPVRHHLTIIGECEPVLCTLDAGGQSGIMRTGVANRSWGNLVLEGMHLTGGRSHSNVWEVKSRGAGLHVTANTSATIRGCVFSNNHADGLYGWGGALDVEVDADVEMVETEFRGNRAEKHGGAVSVEGFLSILGGCSFHGNEGWDGEDDIYVYGGELMLATNLDPLPVVTSDTSTDEVTGEVTIDPALPPPPHAVAPQPSSIEPPPPCPRIPLLPPPLSPIVEDTREEEFTIALACAIVGALLVFTLPPVGIYVYRWYRKKKAKEAMEPPPSPTEKSPYRLAAKVAPLPIEGPNPKLPLQGELSQSMIEPIFDQSPRIMKDHTPASDMIRPLPALTEDIRDDHAAAREM</sequence>
<name>A0AAE0GKV8_9CHLO</name>
<evidence type="ECO:0000256" key="2">
    <source>
        <dbReference type="SAM" id="Phobius"/>
    </source>
</evidence>
<dbReference type="SUPFAM" id="SSF51126">
    <property type="entry name" value="Pectin lyase-like"/>
    <property type="match status" value="2"/>
</dbReference>
<dbReference type="AlphaFoldDB" id="A0AAE0GKV8"/>
<comment type="caution">
    <text evidence="3">The sequence shown here is derived from an EMBL/GenBank/DDBJ whole genome shotgun (WGS) entry which is preliminary data.</text>
</comment>
<reference evidence="3 4" key="1">
    <citation type="journal article" date="2015" name="Genome Biol. Evol.">
        <title>Comparative Genomics of a Bacterivorous Green Alga Reveals Evolutionary Causalities and Consequences of Phago-Mixotrophic Mode of Nutrition.</title>
        <authorList>
            <person name="Burns J.A."/>
            <person name="Paasch A."/>
            <person name="Narechania A."/>
            <person name="Kim E."/>
        </authorList>
    </citation>
    <scope>NUCLEOTIDE SEQUENCE [LARGE SCALE GENOMIC DNA]</scope>
    <source>
        <strain evidence="3 4">PLY_AMNH</strain>
    </source>
</reference>
<dbReference type="PANTHER" id="PTHR45691">
    <property type="entry name" value="PROTEIN DIAPHANOUS"/>
    <property type="match status" value="1"/>
</dbReference>
<evidence type="ECO:0008006" key="5">
    <source>
        <dbReference type="Google" id="ProtNLM"/>
    </source>
</evidence>
<feature type="transmembrane region" description="Helical" evidence="2">
    <location>
        <begin position="615"/>
        <end position="640"/>
    </location>
</feature>
<accession>A0AAE0GKV8</accession>
<keyword evidence="2" id="KW-1133">Transmembrane helix</keyword>
<dbReference type="Proteomes" id="UP001190700">
    <property type="component" value="Unassembled WGS sequence"/>
</dbReference>
<dbReference type="GO" id="GO:0030041">
    <property type="term" value="P:actin filament polymerization"/>
    <property type="evidence" value="ECO:0007669"/>
    <property type="project" value="TreeGrafter"/>
</dbReference>
<dbReference type="InterPro" id="IPR051412">
    <property type="entry name" value="Formin_Homology_Diaphanous_sf"/>
</dbReference>
<evidence type="ECO:0000256" key="1">
    <source>
        <dbReference type="SAM" id="MobiDB-lite"/>
    </source>
</evidence>
<feature type="compositionally biased region" description="Basic and acidic residues" evidence="1">
    <location>
        <begin position="722"/>
        <end position="734"/>
    </location>
</feature>
<evidence type="ECO:0000313" key="3">
    <source>
        <dbReference type="EMBL" id="KAK3279825.1"/>
    </source>
</evidence>
<organism evidence="3 4">
    <name type="scientific">Cymbomonas tetramitiformis</name>
    <dbReference type="NCBI Taxonomy" id="36881"/>
    <lineage>
        <taxon>Eukaryota</taxon>
        <taxon>Viridiplantae</taxon>
        <taxon>Chlorophyta</taxon>
        <taxon>Pyramimonadophyceae</taxon>
        <taxon>Pyramimonadales</taxon>
        <taxon>Pyramimonadaceae</taxon>
        <taxon>Cymbomonas</taxon>
    </lineage>
</organism>
<dbReference type="Gene3D" id="2.160.20.10">
    <property type="entry name" value="Single-stranded right-handed beta-helix, Pectin lyase-like"/>
    <property type="match status" value="1"/>
</dbReference>